<dbReference type="GO" id="GO:0004475">
    <property type="term" value="F:mannose-1-phosphate guanylyltransferase (GTP) activity"/>
    <property type="evidence" value="ECO:0007669"/>
    <property type="project" value="UniProtKB-EC"/>
</dbReference>
<dbReference type="InterPro" id="IPR036322">
    <property type="entry name" value="WD40_repeat_dom_sf"/>
</dbReference>
<dbReference type="InterPro" id="IPR005835">
    <property type="entry name" value="NTP_transferase_dom"/>
</dbReference>
<evidence type="ECO:0000256" key="3">
    <source>
        <dbReference type="ARBA" id="ARBA00009422"/>
    </source>
</evidence>
<dbReference type="InterPro" id="IPR015943">
    <property type="entry name" value="WD40/YVTN_repeat-like_dom_sf"/>
</dbReference>
<dbReference type="GO" id="GO:0005770">
    <property type="term" value="C:late endosome"/>
    <property type="evidence" value="ECO:0007669"/>
    <property type="project" value="TreeGrafter"/>
</dbReference>
<dbReference type="PROSITE" id="PS00101">
    <property type="entry name" value="HEXAPEP_TRANSFERASES"/>
    <property type="match status" value="1"/>
</dbReference>
<dbReference type="InterPro" id="IPR029044">
    <property type="entry name" value="Nucleotide-diphossugar_trans"/>
</dbReference>
<dbReference type="InterPro" id="IPR025941">
    <property type="entry name" value="Vps8_central_dom"/>
</dbReference>
<dbReference type="GO" id="GO:0005525">
    <property type="term" value="F:GTP binding"/>
    <property type="evidence" value="ECO:0007669"/>
    <property type="project" value="InterPro"/>
</dbReference>
<dbReference type="InterPro" id="IPR045111">
    <property type="entry name" value="Vps41/Vps8"/>
</dbReference>
<evidence type="ECO:0000259" key="7">
    <source>
        <dbReference type="Pfam" id="PF00483"/>
    </source>
</evidence>
<dbReference type="GO" id="GO:0009298">
    <property type="term" value="P:GDP-mannose biosynthetic process"/>
    <property type="evidence" value="ECO:0007669"/>
    <property type="project" value="InterPro"/>
</dbReference>
<comment type="similarity">
    <text evidence="3">Belongs to the VPS8 family.</text>
</comment>
<dbReference type="PANTHER" id="PTHR12616:SF8">
    <property type="entry name" value="VACUOLAR PROTEIN SORTING-ASSOCIATED PROTEIN 8 HOMOLOG"/>
    <property type="match status" value="1"/>
</dbReference>
<dbReference type="Pfam" id="PF25087">
    <property type="entry name" value="GMPPB_C"/>
    <property type="match status" value="1"/>
</dbReference>
<dbReference type="Proteomes" id="UP000887566">
    <property type="component" value="Unplaced"/>
</dbReference>
<evidence type="ECO:0000256" key="5">
    <source>
        <dbReference type="ARBA" id="ARBA00022679"/>
    </source>
</evidence>
<name>A0A914UWJ4_9BILA</name>
<dbReference type="Pfam" id="PF00483">
    <property type="entry name" value="NTP_transferase"/>
    <property type="match status" value="1"/>
</dbReference>
<dbReference type="Gene3D" id="2.160.10.10">
    <property type="entry name" value="Hexapeptide repeat proteins"/>
    <property type="match status" value="1"/>
</dbReference>
<keyword evidence="10" id="KW-1185">Reference proteome</keyword>
<evidence type="ECO:0000313" key="10">
    <source>
        <dbReference type="Proteomes" id="UP000887566"/>
    </source>
</evidence>
<dbReference type="InterPro" id="IPR018357">
    <property type="entry name" value="Hexapep_transf_CS"/>
</dbReference>
<feature type="domain" description="Vacuolar protein sorting-associated protein 8 central" evidence="8">
    <location>
        <begin position="881"/>
        <end position="1061"/>
    </location>
</feature>
<feature type="domain" description="Mannose-1-phosphate guanyltransferase C-terminal" evidence="9">
    <location>
        <begin position="255"/>
        <end position="323"/>
    </location>
</feature>
<dbReference type="EC" id="2.7.7.13" evidence="4"/>
<dbReference type="WBParaSite" id="PSAMB.scaffold1317size50867.g12367.t1">
    <property type="protein sequence ID" value="PSAMB.scaffold1317size50867.g12367.t1"/>
    <property type="gene ID" value="PSAMB.scaffold1317size50867.g12367"/>
</dbReference>
<dbReference type="Gene3D" id="2.130.10.10">
    <property type="entry name" value="YVTN repeat-like/Quinoprotein amine dehydrogenase"/>
    <property type="match status" value="1"/>
</dbReference>
<dbReference type="SUPFAM" id="SSF50978">
    <property type="entry name" value="WD40 repeat-like"/>
    <property type="match status" value="1"/>
</dbReference>
<accession>A0A914UWJ4</accession>
<dbReference type="CDD" id="cd06425">
    <property type="entry name" value="M1P_guanylylT_B_like_N"/>
    <property type="match status" value="1"/>
</dbReference>
<evidence type="ECO:0000256" key="6">
    <source>
        <dbReference type="ARBA" id="ARBA00065107"/>
    </source>
</evidence>
<sequence length="1649" mass="182629">MVHRPDMKALILVGGYGTRLRPLTLTQPKPLIEFANKPMMMHQIEALAKAGVTKVILAVSYRAEMLEQEMTKQAGSLGVEVVFSVEEKPLGTAGPLALAREHLIGEDPFFVLNSDVICDFPFTEMLDFHKSHGREGTIVVTKVEEPSKYGVVVFDDSGRIERFVEKPPEYVGNKINAGLYIFNPSILKRIPLEPTSIENQVFPNMAESGNLYAYVLAGFWMDVGQPKDFLLGSRLYLEHLREKASTALANGSAFHGNVLVDPSARIGKNCRIGPNVVVGPNVIIEDGVCLKQSTVLADSIIRSHSWVNSSIIGRKCDVGRWVRFLLSDQFRRNPPRRHPKSALVRFSRLRGVSSQLSSAAERVNAGNPSALAVFSSTDPKRASSMIAVGTTHGVLMLFDAMNESLKFSIGAKTRHVFGSVSAMSFSKTGGKLLVGFSKGHVQLIDTIGGRVAMTLQPEQAHQPGHGVLHVVFANDSRVAVIVDSGGSVFHLRFHNGLVGLTHKLRCIFSGCHGEVCAVCPLSVPARLAAVSKHYGDPLLLAMATVTKVMVVRLKPPAKIVFVSELSGPPQSPPLLAWQWVPIQVTSKLRVVDPVLTCCRGSSIYFYQLHTADGDTFRSFPVHNITLPISLINLKWCNARCILAVDDAETLHLYEVGSGPKTTSALLASVETADAQLVYSSGDFKGLATGGNVSEALACMADRTCYQSLVGDDGGRAYLLGVSGVYAIVLRSWLERVEGLRDEDLPGAIQLAIDFLTGKQKVGTSTTRMGSGAWRSIIANKIADLLVEFVDRTLGADCPVNGKYDALMDHFKNAIPICIESCIVIKRYDLLYDEMHPRFSRDPLAKGLFLECLESCIVIKRYGILYDEMHPRFSRDPLAKGLFLECLEEKLLDQVLPDVPPIIIQDYLNHLAQEGMLSAVESSIVRLPIDRLDLHQVMTMCRSYGLYDGIIYVFNKALNDFLTPMEEMLEKLESAMTKHADMLTDEEIQLGNKILLYISCCLCGRAYPIGSLDAKQASVVSQDVFKCLTSLRGKDGSNASTTYPYLKLLLQFDAREFLNVLTMSSQAPVFSGDEGNDRLQRLIDILVQIVLSGQQLLTTQLGVFLTFVARLTVQEAGRLTIGADKFHQLLEVVLSADNQTAGTSVFEERQQAVLELLQTAGARDMFDFKLVLSWAEHGRYLQVCEFLYWQRREYDRVIDCYLNDKFRQMHVFTLIRSLLSSTDLSASEKLAIRQNIQIKIPLITAVDATQTAQLVLDYFVDSIENVLDKFTSQEAANLCDILAAIFSLRKNAGHSHVTQQEAVDKRLVERYVRLLSEAPDGERRIGQFVRDWETLCEESDTVLRICRESGAIGPSVTLLERRAEFAEAHDLLSKAMTDAQRVNNVPLFVTRAFQSLQFCQRCPSKVPPDKIRAYWCELFDLVLRLPNDQLKKSSEVKDLLSQVVHAMIGFVTPAKVLEQLFTHSAFQHCAYSEHEDLISSILQGYEYEQVLLANVVSVVEEDAHSLFCSIERDLHRPPPVVDLRRCVICGSDESVPQKTAVVFDCGHVAHVACMGSTADDWRCTCSDRVSDKRPSSAATAGADLSMPSIAQVVSLLRPSNASTDRRAAEKRRLLDMLDHADNPFADRADDDTSAFNADSFRLRLVPPRDL</sequence>
<dbReference type="Gene3D" id="3.90.550.10">
    <property type="entry name" value="Spore Coat Polysaccharide Biosynthesis Protein SpsA, Chain A"/>
    <property type="match status" value="1"/>
</dbReference>
<dbReference type="InterPro" id="IPR056729">
    <property type="entry name" value="GMPPB_C"/>
</dbReference>
<proteinExistence type="inferred from homology"/>
<evidence type="ECO:0000259" key="9">
    <source>
        <dbReference type="Pfam" id="PF25087"/>
    </source>
</evidence>
<comment type="pathway">
    <text evidence="1">Nucleotide-sugar biosynthesis; GDP-alpha-D-mannose biosynthesis; GDP-alpha-D-mannose from alpha-D-mannose 1-phosphate (GTP route): step 1/1.</text>
</comment>
<evidence type="ECO:0000256" key="2">
    <source>
        <dbReference type="ARBA" id="ARBA00007274"/>
    </source>
</evidence>
<protein>
    <recommendedName>
        <fullName evidence="4">mannose-1-phosphate guanylyltransferase</fullName>
        <ecNumber evidence="4">2.7.7.13</ecNumber>
    </recommendedName>
</protein>
<dbReference type="Pfam" id="PF12816">
    <property type="entry name" value="TPR_Vps8"/>
    <property type="match status" value="1"/>
</dbReference>
<evidence type="ECO:0000313" key="11">
    <source>
        <dbReference type="WBParaSite" id="PSAMB.scaffold1317size50867.g12367.t1"/>
    </source>
</evidence>
<dbReference type="Pfam" id="PF23410">
    <property type="entry name" value="Beta-prop_VPS8"/>
    <property type="match status" value="1"/>
</dbReference>
<dbReference type="GO" id="GO:0030897">
    <property type="term" value="C:HOPS complex"/>
    <property type="evidence" value="ECO:0007669"/>
    <property type="project" value="TreeGrafter"/>
</dbReference>
<evidence type="ECO:0000256" key="1">
    <source>
        <dbReference type="ARBA" id="ARBA00004823"/>
    </source>
</evidence>
<comment type="similarity">
    <text evidence="2">Belongs to the transferase hexapeptide repeat family.</text>
</comment>
<dbReference type="PANTHER" id="PTHR12616">
    <property type="entry name" value="VACUOLAR PROTEIN SORTING VPS41"/>
    <property type="match status" value="1"/>
</dbReference>
<keyword evidence="5" id="KW-0808">Transferase</keyword>
<dbReference type="GO" id="GO:0006623">
    <property type="term" value="P:protein targeting to vacuole"/>
    <property type="evidence" value="ECO:0007669"/>
    <property type="project" value="InterPro"/>
</dbReference>
<evidence type="ECO:0000259" key="8">
    <source>
        <dbReference type="Pfam" id="PF12816"/>
    </source>
</evidence>
<dbReference type="InterPro" id="IPR045233">
    <property type="entry name" value="GMPPB_N"/>
</dbReference>
<comment type="subunit">
    <text evidence="6">Component of the GMPPA-GMPPB mannose-1-phosphate guanylyltransferase complex composed of 4 GMPPA subunits and 8 tag-335/GMPPB subunits; the complex is organized into three layers, a central layer made up of 2 GMPPA dimers sandwiched between two layers each made up of 2 tag-335/GMPPB dimers. Catalytic activity of tag-335/GMPPB is reduced when part of the complex and binding of GDP-alpha-D-Mannose by GMPPA induces allosteric feedback inhibition of tag-335/GMPPB.</text>
</comment>
<evidence type="ECO:0000256" key="4">
    <source>
        <dbReference type="ARBA" id="ARBA00012387"/>
    </source>
</evidence>
<dbReference type="FunFam" id="3.90.550.10:FF:000013">
    <property type="entry name" value="mannose-1-phosphate guanyltransferase beta"/>
    <property type="match status" value="1"/>
</dbReference>
<feature type="domain" description="Nucleotidyl transferase" evidence="7">
    <location>
        <begin position="8"/>
        <end position="236"/>
    </location>
</feature>
<dbReference type="GO" id="GO:0034058">
    <property type="term" value="P:endosomal vesicle fusion"/>
    <property type="evidence" value="ECO:0007669"/>
    <property type="project" value="TreeGrafter"/>
</dbReference>
<reference evidence="11" key="1">
    <citation type="submission" date="2022-11" db="UniProtKB">
        <authorList>
            <consortium name="WormBaseParasite"/>
        </authorList>
    </citation>
    <scope>IDENTIFICATION</scope>
</reference>
<dbReference type="SUPFAM" id="SSF53448">
    <property type="entry name" value="Nucleotide-diphospho-sugar transferases"/>
    <property type="match status" value="1"/>
</dbReference>
<organism evidence="10 11">
    <name type="scientific">Plectus sambesii</name>
    <dbReference type="NCBI Taxonomy" id="2011161"/>
    <lineage>
        <taxon>Eukaryota</taxon>
        <taxon>Metazoa</taxon>
        <taxon>Ecdysozoa</taxon>
        <taxon>Nematoda</taxon>
        <taxon>Chromadorea</taxon>
        <taxon>Plectida</taxon>
        <taxon>Plectina</taxon>
        <taxon>Plectoidea</taxon>
        <taxon>Plectidae</taxon>
        <taxon>Plectus</taxon>
    </lineage>
</organism>